<keyword evidence="3" id="KW-1185">Reference proteome</keyword>
<dbReference type="OrthoDB" id="45963at2759"/>
<accession>A0A9P0FL65</accession>
<evidence type="ECO:0000256" key="1">
    <source>
        <dbReference type="SAM" id="MobiDB-lite"/>
    </source>
</evidence>
<organism evidence="2 3">
    <name type="scientific">Brassicogethes aeneus</name>
    <name type="common">Rape pollen beetle</name>
    <name type="synonym">Meligethes aeneus</name>
    <dbReference type="NCBI Taxonomy" id="1431903"/>
    <lineage>
        <taxon>Eukaryota</taxon>
        <taxon>Metazoa</taxon>
        <taxon>Ecdysozoa</taxon>
        <taxon>Arthropoda</taxon>
        <taxon>Hexapoda</taxon>
        <taxon>Insecta</taxon>
        <taxon>Pterygota</taxon>
        <taxon>Neoptera</taxon>
        <taxon>Endopterygota</taxon>
        <taxon>Coleoptera</taxon>
        <taxon>Polyphaga</taxon>
        <taxon>Cucujiformia</taxon>
        <taxon>Nitidulidae</taxon>
        <taxon>Meligethinae</taxon>
        <taxon>Brassicogethes</taxon>
    </lineage>
</organism>
<reference evidence="2" key="1">
    <citation type="submission" date="2021-12" db="EMBL/GenBank/DDBJ databases">
        <authorList>
            <person name="King R."/>
        </authorList>
    </citation>
    <scope>NUCLEOTIDE SEQUENCE</scope>
</reference>
<dbReference type="AlphaFoldDB" id="A0A9P0FL65"/>
<evidence type="ECO:0000313" key="2">
    <source>
        <dbReference type="EMBL" id="CAH0559870.1"/>
    </source>
</evidence>
<sequence>MVLVDPETRNIAGIPGTATNVRVKEPKRILHFSDGVLEEYSSDEDEVDAANNNTEQAIVDPATLTWGPWFVYKAWTAGSNTLYALDKSGEFLASMFGITTPKYYFELEEYKRRQEQLKLRQEQGEGWSEPSTVVPLNEISTKQPEPAQGEV</sequence>
<evidence type="ECO:0000313" key="3">
    <source>
        <dbReference type="Proteomes" id="UP001154078"/>
    </source>
</evidence>
<gene>
    <name evidence="2" type="ORF">MELIAE_LOCUS9748</name>
</gene>
<dbReference type="Proteomes" id="UP001154078">
    <property type="component" value="Chromosome 7"/>
</dbReference>
<feature type="region of interest" description="Disordered" evidence="1">
    <location>
        <begin position="120"/>
        <end position="151"/>
    </location>
</feature>
<dbReference type="InterPro" id="IPR028260">
    <property type="entry name" value="FAM177"/>
</dbReference>
<protein>
    <recommendedName>
        <fullName evidence="4">Protein FAM177A1</fullName>
    </recommendedName>
</protein>
<evidence type="ECO:0008006" key="4">
    <source>
        <dbReference type="Google" id="ProtNLM"/>
    </source>
</evidence>
<dbReference type="Pfam" id="PF14774">
    <property type="entry name" value="FAM177"/>
    <property type="match status" value="1"/>
</dbReference>
<dbReference type="PANTHER" id="PTHR31206:SF1">
    <property type="entry name" value="LP10445P"/>
    <property type="match status" value="1"/>
</dbReference>
<dbReference type="PANTHER" id="PTHR31206">
    <property type="entry name" value="LP10445P"/>
    <property type="match status" value="1"/>
</dbReference>
<dbReference type="EMBL" id="OV121138">
    <property type="protein sequence ID" value="CAH0559870.1"/>
    <property type="molecule type" value="Genomic_DNA"/>
</dbReference>
<name>A0A9P0FL65_BRAAE</name>
<proteinExistence type="predicted"/>